<evidence type="ECO:0000256" key="1">
    <source>
        <dbReference type="ARBA" id="ARBA00007637"/>
    </source>
</evidence>
<keyword evidence="3" id="KW-0456">Lyase</keyword>
<gene>
    <name evidence="3" type="ORF">QJS64_17380</name>
</gene>
<keyword evidence="4" id="KW-1185">Reference proteome</keyword>
<dbReference type="Gene3D" id="3.90.25.10">
    <property type="entry name" value="UDP-galactose 4-epimerase, domain 1"/>
    <property type="match status" value="1"/>
</dbReference>
<dbReference type="Gene3D" id="3.40.50.720">
    <property type="entry name" value="NAD(P)-binding Rossmann-like Domain"/>
    <property type="match status" value="2"/>
</dbReference>
<dbReference type="GO" id="GO:0008446">
    <property type="term" value="F:GDP-mannose 4,6-dehydratase activity"/>
    <property type="evidence" value="ECO:0007669"/>
    <property type="project" value="UniProtKB-EC"/>
</dbReference>
<feature type="domain" description="NAD-dependent epimerase/dehydratase" evidence="2">
    <location>
        <begin position="4"/>
        <end position="52"/>
    </location>
</feature>
<sequence length="96" mass="11244">MKKILITGGAGFIGSNLVKYMIDKYKNYKVVNLDLLTYAANLNRSEDLITFVKDRPGHDLRYAVDSTKIERELGWDRKYNFSYGIIETINWYKENL</sequence>
<dbReference type="Pfam" id="PF01370">
    <property type="entry name" value="Epimerase"/>
    <property type="match status" value="1"/>
</dbReference>
<accession>A0ABY8R4A2</accession>
<organism evidence="3 4">
    <name type="scientific">Paraclostridium bifermentans</name>
    <name type="common">Clostridium bifermentans</name>
    <dbReference type="NCBI Taxonomy" id="1490"/>
    <lineage>
        <taxon>Bacteria</taxon>
        <taxon>Bacillati</taxon>
        <taxon>Bacillota</taxon>
        <taxon>Clostridia</taxon>
        <taxon>Peptostreptococcales</taxon>
        <taxon>Peptostreptococcaceae</taxon>
        <taxon>Paraclostridium</taxon>
    </lineage>
</organism>
<dbReference type="InterPro" id="IPR036291">
    <property type="entry name" value="NAD(P)-bd_dom_sf"/>
</dbReference>
<name>A0ABY8R4A2_PARBF</name>
<reference evidence="3 4" key="1">
    <citation type="submission" date="2023-04" db="EMBL/GenBank/DDBJ databases">
        <title>Bacteria Genome Submission.</title>
        <authorList>
            <person name="Isaac P."/>
        </authorList>
    </citation>
    <scope>NUCLEOTIDE SEQUENCE [LARGE SCALE GENOMIC DNA]</scope>
    <source>
        <strain evidence="3 4">SampleS7P1</strain>
    </source>
</reference>
<evidence type="ECO:0000313" key="4">
    <source>
        <dbReference type="Proteomes" id="UP001239169"/>
    </source>
</evidence>
<dbReference type="EMBL" id="CP124685">
    <property type="protein sequence ID" value="WGX75692.1"/>
    <property type="molecule type" value="Genomic_DNA"/>
</dbReference>
<evidence type="ECO:0000313" key="3">
    <source>
        <dbReference type="EMBL" id="WGX75692.1"/>
    </source>
</evidence>
<dbReference type="Proteomes" id="UP001239169">
    <property type="component" value="Chromosome"/>
</dbReference>
<dbReference type="InterPro" id="IPR001509">
    <property type="entry name" value="Epimerase_deHydtase"/>
</dbReference>
<dbReference type="SUPFAM" id="SSF51735">
    <property type="entry name" value="NAD(P)-binding Rossmann-fold domains"/>
    <property type="match status" value="2"/>
</dbReference>
<dbReference type="PANTHER" id="PTHR43000">
    <property type="entry name" value="DTDP-D-GLUCOSE 4,6-DEHYDRATASE-RELATED"/>
    <property type="match status" value="1"/>
</dbReference>
<protein>
    <submittedName>
        <fullName evidence="3">GDP-mannose 4,6-dehydratase</fullName>
        <ecNumber evidence="3">4.2.1.47</ecNumber>
    </submittedName>
</protein>
<proteinExistence type="inferred from homology"/>
<evidence type="ECO:0000259" key="2">
    <source>
        <dbReference type="Pfam" id="PF01370"/>
    </source>
</evidence>
<dbReference type="EC" id="4.2.1.47" evidence="3"/>
<comment type="similarity">
    <text evidence="1">Belongs to the NAD(P)-dependent epimerase/dehydratase family.</text>
</comment>